<evidence type="ECO:0000256" key="2">
    <source>
        <dbReference type="ARBA" id="ARBA00023015"/>
    </source>
</evidence>
<reference evidence="7 8" key="1">
    <citation type="submission" date="2024-10" db="EMBL/GenBank/DDBJ databases">
        <title>The Natural Products Discovery Center: Release of the First 8490 Sequenced Strains for Exploring Actinobacteria Biosynthetic Diversity.</title>
        <authorList>
            <person name="Kalkreuter E."/>
            <person name="Kautsar S.A."/>
            <person name="Yang D."/>
            <person name="Bader C.D."/>
            <person name="Teijaro C.N."/>
            <person name="Fluegel L."/>
            <person name="Davis C.M."/>
            <person name="Simpson J.R."/>
            <person name="Lauterbach L."/>
            <person name="Steele A.D."/>
            <person name="Gui C."/>
            <person name="Meng S."/>
            <person name="Li G."/>
            <person name="Viehrig K."/>
            <person name="Ye F."/>
            <person name="Su P."/>
            <person name="Kiefer A.F."/>
            <person name="Nichols A."/>
            <person name="Cepeda A.J."/>
            <person name="Yan W."/>
            <person name="Fan B."/>
            <person name="Jiang Y."/>
            <person name="Adhikari A."/>
            <person name="Zheng C.-J."/>
            <person name="Schuster L."/>
            <person name="Cowan T.M."/>
            <person name="Smanski M.J."/>
            <person name="Chevrette M.G."/>
            <person name="De Carvalho L.P.S."/>
            <person name="Shen B."/>
        </authorList>
    </citation>
    <scope>NUCLEOTIDE SEQUENCE [LARGE SCALE GENOMIC DNA]</scope>
    <source>
        <strain evidence="7 8">NPDC004045</strain>
    </source>
</reference>
<dbReference type="InterPro" id="IPR013324">
    <property type="entry name" value="RNA_pol_sigma_r3/r4-like"/>
</dbReference>
<dbReference type="EMBL" id="JBIAMX010000002">
    <property type="protein sequence ID" value="MFF0542084.1"/>
    <property type="molecule type" value="Genomic_DNA"/>
</dbReference>
<evidence type="ECO:0000256" key="5">
    <source>
        <dbReference type="ARBA" id="ARBA00023163"/>
    </source>
</evidence>
<dbReference type="InterPro" id="IPR014284">
    <property type="entry name" value="RNA_pol_sigma-70_dom"/>
</dbReference>
<dbReference type="NCBIfam" id="TIGR02937">
    <property type="entry name" value="sigma70-ECF"/>
    <property type="match status" value="1"/>
</dbReference>
<dbReference type="RefSeq" id="WP_387699096.1">
    <property type="nucleotide sequence ID" value="NZ_JBIAMX010000002.1"/>
</dbReference>
<evidence type="ECO:0000256" key="4">
    <source>
        <dbReference type="ARBA" id="ARBA00023125"/>
    </source>
</evidence>
<keyword evidence="4" id="KW-0238">DNA-binding</keyword>
<evidence type="ECO:0000256" key="3">
    <source>
        <dbReference type="ARBA" id="ARBA00023082"/>
    </source>
</evidence>
<evidence type="ECO:0000256" key="1">
    <source>
        <dbReference type="ARBA" id="ARBA00010641"/>
    </source>
</evidence>
<evidence type="ECO:0000313" key="8">
    <source>
        <dbReference type="Proteomes" id="UP001601444"/>
    </source>
</evidence>
<dbReference type="Pfam" id="PF08281">
    <property type="entry name" value="Sigma70_r4_2"/>
    <property type="match status" value="1"/>
</dbReference>
<accession>A0ABW6PI63</accession>
<dbReference type="SUPFAM" id="SSF88659">
    <property type="entry name" value="Sigma3 and sigma4 domains of RNA polymerase sigma factors"/>
    <property type="match status" value="1"/>
</dbReference>
<evidence type="ECO:0000313" key="7">
    <source>
        <dbReference type="EMBL" id="MFF0542084.1"/>
    </source>
</evidence>
<name>A0ABW6PI63_9NOCA</name>
<dbReference type="InterPro" id="IPR013249">
    <property type="entry name" value="RNA_pol_sigma70_r4_t2"/>
</dbReference>
<keyword evidence="8" id="KW-1185">Reference proteome</keyword>
<keyword evidence="5" id="KW-0804">Transcription</keyword>
<comment type="caution">
    <text evidence="7">The sequence shown here is derived from an EMBL/GenBank/DDBJ whole genome shotgun (WGS) entry which is preliminary data.</text>
</comment>
<sequence>MRKYIDHNGKLTFSGQQVAAELYDPAISTMIKWLAAGVAGQYSRYGKLPQNVLDVAEVDRDLREDIALETFMAALPGFLARLDREFDDTRSSMTTYFIGACRNRIGDVIRAHQVAIAELRPNTNELLGTVMRSSEAGLADFEGRELARYLLLRAPHDLRDVLLLHIYDRITVFDAAKELGLNPSTVRTQLRRFKKKLLRWHFTGEIDIPEDTGLGQWISARSQAEFGDPFPRGHAAAKVAVRSRRG</sequence>
<dbReference type="InterPro" id="IPR036388">
    <property type="entry name" value="WH-like_DNA-bd_sf"/>
</dbReference>
<evidence type="ECO:0000259" key="6">
    <source>
        <dbReference type="Pfam" id="PF08281"/>
    </source>
</evidence>
<protein>
    <submittedName>
        <fullName evidence="7">RNA polymerase sigma factor</fullName>
    </submittedName>
</protein>
<proteinExistence type="inferred from homology"/>
<gene>
    <name evidence="7" type="ORF">ACFYTF_04540</name>
</gene>
<feature type="domain" description="RNA polymerase sigma factor 70 region 4 type 2" evidence="6">
    <location>
        <begin position="157"/>
        <end position="197"/>
    </location>
</feature>
<dbReference type="Proteomes" id="UP001601444">
    <property type="component" value="Unassembled WGS sequence"/>
</dbReference>
<keyword evidence="3" id="KW-0731">Sigma factor</keyword>
<organism evidence="7 8">
    <name type="scientific">Nocardia thailandica</name>
    <dbReference type="NCBI Taxonomy" id="257275"/>
    <lineage>
        <taxon>Bacteria</taxon>
        <taxon>Bacillati</taxon>
        <taxon>Actinomycetota</taxon>
        <taxon>Actinomycetes</taxon>
        <taxon>Mycobacteriales</taxon>
        <taxon>Nocardiaceae</taxon>
        <taxon>Nocardia</taxon>
    </lineage>
</organism>
<keyword evidence="2" id="KW-0805">Transcription regulation</keyword>
<comment type="similarity">
    <text evidence="1">Belongs to the sigma-70 factor family. ECF subfamily.</text>
</comment>
<dbReference type="Gene3D" id="1.10.10.10">
    <property type="entry name" value="Winged helix-like DNA-binding domain superfamily/Winged helix DNA-binding domain"/>
    <property type="match status" value="1"/>
</dbReference>